<evidence type="ECO:0000313" key="4">
    <source>
        <dbReference type="Proteomes" id="UP000184172"/>
    </source>
</evidence>
<dbReference type="PANTHER" id="PTHR12788:SF10">
    <property type="entry name" value="PROTEIN-TYROSINE SULFOTRANSFERASE"/>
    <property type="match status" value="1"/>
</dbReference>
<keyword evidence="4" id="KW-1185">Reference proteome</keyword>
<evidence type="ECO:0000256" key="1">
    <source>
        <dbReference type="ARBA" id="ARBA00022679"/>
    </source>
</evidence>
<dbReference type="RefSeq" id="WP_073221234.1">
    <property type="nucleotide sequence ID" value="NZ_FNNS01000027.1"/>
</dbReference>
<keyword evidence="2" id="KW-0472">Membrane</keyword>
<accession>A0A1M6MVL8</accession>
<dbReference type="Proteomes" id="UP000184172">
    <property type="component" value="Unassembled WGS sequence"/>
</dbReference>
<reference evidence="4" key="1">
    <citation type="submission" date="2016-11" db="EMBL/GenBank/DDBJ databases">
        <authorList>
            <person name="Varghese N."/>
            <person name="Submissions S."/>
        </authorList>
    </citation>
    <scope>NUCLEOTIDE SEQUENCE [LARGE SCALE GENOMIC DNA]</scope>
    <source>
        <strain evidence="4">DSM 26349</strain>
    </source>
</reference>
<dbReference type="AlphaFoldDB" id="A0A1M6MVL8"/>
<dbReference type="GO" id="GO:0008476">
    <property type="term" value="F:protein-tyrosine sulfotransferase activity"/>
    <property type="evidence" value="ECO:0007669"/>
    <property type="project" value="InterPro"/>
</dbReference>
<dbReference type="InterPro" id="IPR026634">
    <property type="entry name" value="TPST-like"/>
</dbReference>
<feature type="transmembrane region" description="Helical" evidence="2">
    <location>
        <begin position="299"/>
        <end position="318"/>
    </location>
</feature>
<gene>
    <name evidence="3" type="ORF">SAMN04487908_12942</name>
</gene>
<keyword evidence="2" id="KW-1133">Transmembrane helix</keyword>
<protein>
    <submittedName>
        <fullName evidence="3">Sulfotransferase domain-containing protein</fullName>
    </submittedName>
</protein>
<proteinExistence type="predicted"/>
<dbReference type="SUPFAM" id="SSF52540">
    <property type="entry name" value="P-loop containing nucleoside triphosphate hydrolases"/>
    <property type="match status" value="1"/>
</dbReference>
<dbReference type="STRING" id="797419.SAMN05216556_1273"/>
<dbReference type="OrthoDB" id="5432096at2"/>
<dbReference type="Gene3D" id="3.40.50.300">
    <property type="entry name" value="P-loop containing nucleotide triphosphate hydrolases"/>
    <property type="match status" value="1"/>
</dbReference>
<evidence type="ECO:0000256" key="2">
    <source>
        <dbReference type="SAM" id="Phobius"/>
    </source>
</evidence>
<dbReference type="PANTHER" id="PTHR12788">
    <property type="entry name" value="PROTEIN-TYROSINE SULFOTRANSFERASE 2"/>
    <property type="match status" value="1"/>
</dbReference>
<organism evidence="3 4">
    <name type="scientific">Aequorivita viscosa</name>
    <dbReference type="NCBI Taxonomy" id="797419"/>
    <lineage>
        <taxon>Bacteria</taxon>
        <taxon>Pseudomonadati</taxon>
        <taxon>Bacteroidota</taxon>
        <taxon>Flavobacteriia</taxon>
        <taxon>Flavobacteriales</taxon>
        <taxon>Flavobacteriaceae</taxon>
        <taxon>Aequorivita</taxon>
    </lineage>
</organism>
<keyword evidence="2" id="KW-0812">Transmembrane</keyword>
<dbReference type="Pfam" id="PF13469">
    <property type="entry name" value="Sulfotransfer_3"/>
    <property type="match status" value="1"/>
</dbReference>
<dbReference type="EMBL" id="FQYV01000029">
    <property type="protein sequence ID" value="SHJ87482.1"/>
    <property type="molecule type" value="Genomic_DNA"/>
</dbReference>
<dbReference type="InterPro" id="IPR027417">
    <property type="entry name" value="P-loop_NTPase"/>
</dbReference>
<keyword evidence="1 3" id="KW-0808">Transferase</keyword>
<sequence>MSKNFYVMAIGRSGTTLLAYILDAHPNIVVPPESFFVLHLEREYKHITDWNDKTIQNFIDDVYVDRSFRLMWKVPRKTVEESFSQPPKVTGFDEACNRIRASYNASFKTKSIELYGDKHPIYSHFFKRMMRINPNAKLIHMVRDPRGTGSGQIITFNRKDALMVGYLWSRYNKNLSGLKAVYPNNYYLLKYEDLVLKPEETMKSLCHFLEIDFDAKMMAYRKNTVKLFEDYTKAITKKHESLMKPIDPKIMEKWKTKLTKKQIEQLEFATYDVASELGYDFEKPNVNFYTKLKFPFSKLKVKIILGIITLFFNFPFAFRKLVLSLKSRVLDYNYKN</sequence>
<name>A0A1M6MVL8_9FLAO</name>
<evidence type="ECO:0000313" key="3">
    <source>
        <dbReference type="EMBL" id="SHJ87482.1"/>
    </source>
</evidence>